<dbReference type="Pfam" id="PF00990">
    <property type="entry name" value="GGDEF"/>
    <property type="match status" value="1"/>
</dbReference>
<feature type="region of interest" description="Disordered" evidence="1">
    <location>
        <begin position="1"/>
        <end position="79"/>
    </location>
</feature>
<feature type="domain" description="GGDEF" evidence="2">
    <location>
        <begin position="155"/>
        <end position="291"/>
    </location>
</feature>
<dbReference type="SMART" id="SM00267">
    <property type="entry name" value="GGDEF"/>
    <property type="match status" value="1"/>
</dbReference>
<dbReference type="CDD" id="cd01949">
    <property type="entry name" value="GGDEF"/>
    <property type="match status" value="1"/>
</dbReference>
<dbReference type="SUPFAM" id="SSF55073">
    <property type="entry name" value="Nucleotide cyclase"/>
    <property type="match status" value="1"/>
</dbReference>
<dbReference type="InterPro" id="IPR000160">
    <property type="entry name" value="GGDEF_dom"/>
</dbReference>
<dbReference type="InterPro" id="IPR050706">
    <property type="entry name" value="Cyclic-di-GMP_PDE-like"/>
</dbReference>
<evidence type="ECO:0000313" key="4">
    <source>
        <dbReference type="Proteomes" id="UP000278981"/>
    </source>
</evidence>
<dbReference type="EMBL" id="QDGB01000247">
    <property type="protein sequence ID" value="RQX16703.1"/>
    <property type="molecule type" value="Genomic_DNA"/>
</dbReference>
<feature type="compositionally biased region" description="Low complexity" evidence="1">
    <location>
        <begin position="17"/>
        <end position="26"/>
    </location>
</feature>
<evidence type="ECO:0000313" key="3">
    <source>
        <dbReference type="EMBL" id="RQX16703.1"/>
    </source>
</evidence>
<reference evidence="3 4" key="1">
    <citation type="submission" date="2018-04" db="EMBL/GenBank/DDBJ databases">
        <title>Micromonosporas from Atacama Desert.</title>
        <authorList>
            <person name="Carro L."/>
            <person name="Klenk H.-P."/>
            <person name="Goodfellow M."/>
        </authorList>
    </citation>
    <scope>NUCLEOTIDE SEQUENCE [LARGE SCALE GENOMIC DNA]</scope>
    <source>
        <strain evidence="3 4">LB19</strain>
    </source>
</reference>
<dbReference type="PANTHER" id="PTHR33121">
    <property type="entry name" value="CYCLIC DI-GMP PHOSPHODIESTERASE PDEF"/>
    <property type="match status" value="1"/>
</dbReference>
<dbReference type="OrthoDB" id="3384514at2"/>
<dbReference type="InterPro" id="IPR043128">
    <property type="entry name" value="Rev_trsase/Diguanyl_cyclase"/>
</dbReference>
<dbReference type="InterPro" id="IPR029787">
    <property type="entry name" value="Nucleotide_cyclase"/>
</dbReference>
<sequence length="310" mass="32453">MRTRTTGSRTSSRRPSRPACPRTSGRPPSPAPPSRSPVRRPHRAPPAPPANPAYRGSRTACGEGSRWHPGCPHHPSHPGIGGVGTMSTFAQITAVVAALTLTAAITAHLTGRRTAGRYRAALTAAAHAAHRDDLTGLGNRAGFHAALSAAAERSHPVAVIVINLDGTRTLVGRLGHRALDQLLVLTAGHLAHVASAVGGAVFRMRRDEFAVVLDNVADAPGHAGRLVAAVAEPTDLRLTRHRITVTVTACAGVAVFTPYEDPDQRRALGRADRAMRAAKTIGRGHTAVFDPVTMRGHDRPAAPDAGTGTR</sequence>
<organism evidence="3 4">
    <name type="scientific">Micromonospora ureilytica</name>
    <dbReference type="NCBI Taxonomy" id="709868"/>
    <lineage>
        <taxon>Bacteria</taxon>
        <taxon>Bacillati</taxon>
        <taxon>Actinomycetota</taxon>
        <taxon>Actinomycetes</taxon>
        <taxon>Micromonosporales</taxon>
        <taxon>Micromonosporaceae</taxon>
        <taxon>Micromonospora</taxon>
    </lineage>
</organism>
<proteinExistence type="predicted"/>
<dbReference type="Gene3D" id="3.30.70.270">
    <property type="match status" value="1"/>
</dbReference>
<dbReference type="Proteomes" id="UP000278981">
    <property type="component" value="Unassembled WGS sequence"/>
</dbReference>
<evidence type="ECO:0000259" key="2">
    <source>
        <dbReference type="PROSITE" id="PS50887"/>
    </source>
</evidence>
<dbReference type="PANTHER" id="PTHR33121:SF79">
    <property type="entry name" value="CYCLIC DI-GMP PHOSPHODIESTERASE PDED-RELATED"/>
    <property type="match status" value="1"/>
</dbReference>
<dbReference type="AlphaFoldDB" id="A0A3N9Y9K9"/>
<dbReference type="GO" id="GO:0071111">
    <property type="term" value="F:cyclic-guanylate-specific phosphodiesterase activity"/>
    <property type="evidence" value="ECO:0007669"/>
    <property type="project" value="InterPro"/>
</dbReference>
<protein>
    <recommendedName>
        <fullName evidence="2">GGDEF domain-containing protein</fullName>
    </recommendedName>
</protein>
<evidence type="ECO:0000256" key="1">
    <source>
        <dbReference type="SAM" id="MobiDB-lite"/>
    </source>
</evidence>
<dbReference type="PROSITE" id="PS50887">
    <property type="entry name" value="GGDEF"/>
    <property type="match status" value="1"/>
</dbReference>
<name>A0A3N9Y9K9_9ACTN</name>
<accession>A0A3N9Y9K9</accession>
<dbReference type="NCBIfam" id="TIGR00254">
    <property type="entry name" value="GGDEF"/>
    <property type="match status" value="1"/>
</dbReference>
<feature type="compositionally biased region" description="Low complexity" evidence="1">
    <location>
        <begin position="1"/>
        <end position="10"/>
    </location>
</feature>
<gene>
    <name evidence="3" type="ORF">DDE19_14090</name>
</gene>
<comment type="caution">
    <text evidence="3">The sequence shown here is derived from an EMBL/GenBank/DDBJ whole genome shotgun (WGS) entry which is preliminary data.</text>
</comment>
<feature type="region of interest" description="Disordered" evidence="1">
    <location>
        <begin position="287"/>
        <end position="310"/>
    </location>
</feature>